<keyword evidence="1" id="KW-0472">Membrane</keyword>
<keyword evidence="1" id="KW-1133">Transmembrane helix</keyword>
<sequence length="240" mass="27085">MSLPFLDCNPSLFLASSQPFSRRLHTLSFSFSQTSNMSLPFLDCNPSLFLASSQPVCRRGHNRLHIFCWYGNMGQVLGRLQGKLWRQKQVRQITERVFDGIKNDSGRANLKFEDLYIAVLLVFNDINKLLPGPHFDPPSKEHVRTMIQICDLNLDGEIDLEEFVAFIQQLTTETFIAVSQGLIITLLVVPIIAVATKNAIESVPGCGKMVKKLPYSIYAFLVTLAVVFIQRLIFSCLDSK</sequence>
<evidence type="ECO:0000259" key="2">
    <source>
        <dbReference type="PROSITE" id="PS50222"/>
    </source>
</evidence>
<dbReference type="PROSITE" id="PS50222">
    <property type="entry name" value="EF_HAND_2"/>
    <property type="match status" value="1"/>
</dbReference>
<dbReference type="EMBL" id="CM031825">
    <property type="protein sequence ID" value="KAG6730164.1"/>
    <property type="molecule type" value="Genomic_DNA"/>
</dbReference>
<feature type="transmembrane region" description="Helical" evidence="1">
    <location>
        <begin position="175"/>
        <end position="195"/>
    </location>
</feature>
<accession>A0A922K620</accession>
<evidence type="ECO:0000313" key="3">
    <source>
        <dbReference type="EMBL" id="KAG6730164.1"/>
    </source>
</evidence>
<dbReference type="SMART" id="SM00054">
    <property type="entry name" value="EFh"/>
    <property type="match status" value="1"/>
</dbReference>
<dbReference type="Proteomes" id="UP000811246">
    <property type="component" value="Chromosome 1"/>
</dbReference>
<protein>
    <recommendedName>
        <fullName evidence="2">EF-hand domain-containing protein</fullName>
    </recommendedName>
</protein>
<reference evidence="3" key="1">
    <citation type="submission" date="2021-01" db="EMBL/GenBank/DDBJ databases">
        <authorList>
            <person name="Lovell J.T."/>
            <person name="Bentley N."/>
            <person name="Bhattarai G."/>
            <person name="Jenkins J.W."/>
            <person name="Sreedasyam A."/>
            <person name="Alarcon Y."/>
            <person name="Bock C."/>
            <person name="Boston L."/>
            <person name="Carlson J."/>
            <person name="Cervantes K."/>
            <person name="Clermont K."/>
            <person name="Krom N."/>
            <person name="Kubenka K."/>
            <person name="Mamidi S."/>
            <person name="Mattison C."/>
            <person name="Monteros M."/>
            <person name="Pisani C."/>
            <person name="Plott C."/>
            <person name="Rajasekar S."/>
            <person name="Rhein H.S."/>
            <person name="Rohla C."/>
            <person name="Song M."/>
            <person name="Hilaire R.S."/>
            <person name="Shu S."/>
            <person name="Wells L."/>
            <person name="Wang X."/>
            <person name="Webber J."/>
            <person name="Heerema R.J."/>
            <person name="Klein P."/>
            <person name="Conner P."/>
            <person name="Grauke L."/>
            <person name="Grimwood J."/>
            <person name="Schmutz J."/>
            <person name="Randall J.J."/>
        </authorList>
    </citation>
    <scope>NUCLEOTIDE SEQUENCE</scope>
    <source>
        <tissue evidence="3">Leaf</tissue>
    </source>
</reference>
<feature type="transmembrane region" description="Helical" evidence="1">
    <location>
        <begin position="215"/>
        <end position="234"/>
    </location>
</feature>
<evidence type="ECO:0000256" key="1">
    <source>
        <dbReference type="SAM" id="Phobius"/>
    </source>
</evidence>
<organism evidence="3 4">
    <name type="scientific">Carya illinoinensis</name>
    <name type="common">Pecan</name>
    <dbReference type="NCBI Taxonomy" id="32201"/>
    <lineage>
        <taxon>Eukaryota</taxon>
        <taxon>Viridiplantae</taxon>
        <taxon>Streptophyta</taxon>
        <taxon>Embryophyta</taxon>
        <taxon>Tracheophyta</taxon>
        <taxon>Spermatophyta</taxon>
        <taxon>Magnoliopsida</taxon>
        <taxon>eudicotyledons</taxon>
        <taxon>Gunneridae</taxon>
        <taxon>Pentapetalae</taxon>
        <taxon>rosids</taxon>
        <taxon>fabids</taxon>
        <taxon>Fagales</taxon>
        <taxon>Juglandaceae</taxon>
        <taxon>Carya</taxon>
    </lineage>
</organism>
<comment type="caution">
    <text evidence="3">The sequence shown here is derived from an EMBL/GenBank/DDBJ whole genome shotgun (WGS) entry which is preliminary data.</text>
</comment>
<name>A0A922K620_CARIL</name>
<dbReference type="AlphaFoldDB" id="A0A922K620"/>
<gene>
    <name evidence="3" type="ORF">I3842_01G066100</name>
</gene>
<dbReference type="InterPro" id="IPR002048">
    <property type="entry name" value="EF_hand_dom"/>
</dbReference>
<dbReference type="PANTHER" id="PTHR37754:SF4">
    <property type="entry name" value="EF-HAND DOMAIN-CONTAINING PROTEIN"/>
    <property type="match status" value="1"/>
</dbReference>
<dbReference type="CDD" id="cd00051">
    <property type="entry name" value="EFh"/>
    <property type="match status" value="1"/>
</dbReference>
<feature type="domain" description="EF-hand" evidence="2">
    <location>
        <begin position="138"/>
        <end position="173"/>
    </location>
</feature>
<keyword evidence="1" id="KW-0812">Transmembrane</keyword>
<evidence type="ECO:0000313" key="4">
    <source>
        <dbReference type="Proteomes" id="UP000811246"/>
    </source>
</evidence>
<proteinExistence type="predicted"/>
<dbReference type="GO" id="GO:0005509">
    <property type="term" value="F:calcium ion binding"/>
    <property type="evidence" value="ECO:0007669"/>
    <property type="project" value="InterPro"/>
</dbReference>
<dbReference type="PANTHER" id="PTHR37754">
    <property type="entry name" value="CALCIUM ION-BINDING PROTEIN"/>
    <property type="match status" value="1"/>
</dbReference>